<keyword evidence="2" id="KW-0963">Cytoplasm</keyword>
<sequence length="955" mass="105177">MRRSSSSAVAFEAVVTARKLQRHDRRNSTIAGAKLCRTPSRPWLSLGRRLVEGGPRRRVPSRHPRPGTHTHKANTCTSLAPLCEPSSGSVLTDEVSEPCNATRDTVCHCKEGSQRPAPSQHCEPSGLAGGTVVAIVLGILFPLVASVGAAVYCHRRRPRRAVDRDVEFAEPLVDDKPLREYLDYLRHHTANILDYNARPGEVVLLSNRFVQPIIVAYHRADEKRQHEFISRGKRHADIIAALREEGFTFGKLFHPVGEGTELPKLVVLVGVPGIGKTTMAQMIVNKLASGERLFRADFRVVVYIQFREVNGYPDSLSLRDLFRLHHKSLGNVADRVFANPEKVLLVLDGLDEFQKPLDLANACSDPDKTASKEAIFAGLVTRKMLMGASMLLTTRPIALERLGGIQVDRFSEITGFSRQEIKDYVVKLSDSEEQGQRLYDNLESCENLFHFCYIPAFCHIAGKVVKSYLEREQVDASAGFAAATTMTDLFSKYLYVLVAHHSPNTDNLGTAVGSLANMAFCGIKENIQMFTDKDLKRFDIDLNAVEIQKGTFLGEVFKSEAVKAVKLYTFFHLTIQEYFASLAVYLSDRNTGHSPTVAEVIAAIENCEDGRYDIFQRFFAGLASPHSWQILEACLGSPRNSCQQQIIEWLRRSVAKLADRTQGASVPTTVKNSLVSLLHCLHELHHDDTVRGIMEMVAEVDLSGVRLSPPDCAALSYVLQSKAGPLELLNLEDCGMTEEEVKRLQPALASCKVVRCGGNDLNDAGVALLLNKDAKQSHLEELHLWRCSLKESSGAIIRDIVTHIRSLKTLVLNENEIGDGGAKALAEALKERRGGCLEVLRLECCSLTEVSGSSLRDIVRVCERLRVLGLEDNELGDHGVTVLAEGIKQGGGGQSLEELLLARCSLTDESAPALRDIITAASGLKKLMLGDNNFGEAAKRSLASARSDILVDFED</sequence>
<evidence type="ECO:0000259" key="11">
    <source>
        <dbReference type="PROSITE" id="PS50837"/>
    </source>
</evidence>
<dbReference type="PANTHER" id="PTHR45690:SF19">
    <property type="entry name" value="NACHT, LRR AND PYD DOMAINS-CONTAINING PROTEIN 3"/>
    <property type="match status" value="1"/>
</dbReference>
<keyword evidence="10" id="KW-0472">Membrane</keyword>
<name>A0AAJ7UG76_PETMA</name>
<feature type="region of interest" description="Disordered" evidence="9">
    <location>
        <begin position="52"/>
        <end position="73"/>
    </location>
</feature>
<dbReference type="GO" id="GO:0005829">
    <property type="term" value="C:cytosol"/>
    <property type="evidence" value="ECO:0007669"/>
    <property type="project" value="UniProtKB-SubCell"/>
</dbReference>
<dbReference type="InterPro" id="IPR027417">
    <property type="entry name" value="P-loop_NTPase"/>
</dbReference>
<keyword evidence="5" id="KW-0067">ATP-binding</keyword>
<evidence type="ECO:0000256" key="5">
    <source>
        <dbReference type="ARBA" id="ARBA00022840"/>
    </source>
</evidence>
<dbReference type="InterPro" id="IPR041267">
    <property type="entry name" value="NLRP_HD2"/>
</dbReference>
<evidence type="ECO:0000256" key="3">
    <source>
        <dbReference type="ARBA" id="ARBA00022737"/>
    </source>
</evidence>
<evidence type="ECO:0000313" key="13">
    <source>
        <dbReference type="RefSeq" id="XP_032835873.1"/>
    </source>
</evidence>
<dbReference type="GO" id="GO:0005524">
    <property type="term" value="F:ATP binding"/>
    <property type="evidence" value="ECO:0007669"/>
    <property type="project" value="UniProtKB-KW"/>
</dbReference>
<dbReference type="InterPro" id="IPR032675">
    <property type="entry name" value="LRR_dom_sf"/>
</dbReference>
<comment type="subcellular location">
    <subcellularLocation>
        <location evidence="1">Inflammasome</location>
    </subcellularLocation>
</comment>
<keyword evidence="12" id="KW-1185">Reference proteome</keyword>
<evidence type="ECO:0000313" key="12">
    <source>
        <dbReference type="Proteomes" id="UP001318040"/>
    </source>
</evidence>
<keyword evidence="10" id="KW-1133">Transmembrane helix</keyword>
<feature type="domain" description="NACHT" evidence="11">
    <location>
        <begin position="264"/>
        <end position="396"/>
    </location>
</feature>
<dbReference type="Pfam" id="PF17776">
    <property type="entry name" value="NLRC4_HD2"/>
    <property type="match status" value="1"/>
</dbReference>
<reference evidence="13" key="1">
    <citation type="submission" date="2025-08" db="UniProtKB">
        <authorList>
            <consortium name="RefSeq"/>
        </authorList>
    </citation>
    <scope>IDENTIFICATION</scope>
    <source>
        <tissue evidence="13">Sperm</tissue>
    </source>
</reference>
<organism evidence="12 13">
    <name type="scientific">Petromyzon marinus</name>
    <name type="common">Sea lamprey</name>
    <dbReference type="NCBI Taxonomy" id="7757"/>
    <lineage>
        <taxon>Eukaryota</taxon>
        <taxon>Metazoa</taxon>
        <taxon>Chordata</taxon>
        <taxon>Craniata</taxon>
        <taxon>Vertebrata</taxon>
        <taxon>Cyclostomata</taxon>
        <taxon>Hyperoartia</taxon>
        <taxon>Petromyzontiformes</taxon>
        <taxon>Petromyzontidae</taxon>
        <taxon>Petromyzon</taxon>
    </lineage>
</organism>
<dbReference type="Pfam" id="PF05729">
    <property type="entry name" value="NACHT"/>
    <property type="match status" value="1"/>
</dbReference>
<dbReference type="Proteomes" id="UP001318040">
    <property type="component" value="Chromosome 80"/>
</dbReference>
<evidence type="ECO:0000256" key="8">
    <source>
        <dbReference type="ARBA" id="ARBA00023233"/>
    </source>
</evidence>
<dbReference type="SUPFAM" id="SSF52540">
    <property type="entry name" value="P-loop containing nucleoside triphosphate hydrolases"/>
    <property type="match status" value="1"/>
</dbReference>
<protein>
    <submittedName>
        <fullName evidence="13">NLR family CARD domain-containing protein 3-like</fullName>
    </submittedName>
</protein>
<keyword evidence="7" id="KW-0395">Inflammatory response</keyword>
<evidence type="ECO:0000256" key="1">
    <source>
        <dbReference type="ARBA" id="ARBA00004110"/>
    </source>
</evidence>
<feature type="transmembrane region" description="Helical" evidence="10">
    <location>
        <begin position="127"/>
        <end position="152"/>
    </location>
</feature>
<feature type="compositionally biased region" description="Basic residues" evidence="9">
    <location>
        <begin position="56"/>
        <end position="72"/>
    </location>
</feature>
<dbReference type="InterPro" id="IPR050637">
    <property type="entry name" value="NLRP_innate_immun_reg"/>
</dbReference>
<proteinExistence type="predicted"/>
<dbReference type="PROSITE" id="PS50837">
    <property type="entry name" value="NACHT"/>
    <property type="match status" value="1"/>
</dbReference>
<dbReference type="AlphaFoldDB" id="A0AAJ7UG76"/>
<gene>
    <name evidence="13" type="primary">LOC116957672</name>
</gene>
<dbReference type="PRINTS" id="PR00364">
    <property type="entry name" value="DISEASERSIST"/>
</dbReference>
<dbReference type="Gene3D" id="3.80.10.10">
    <property type="entry name" value="Ribonuclease Inhibitor"/>
    <property type="match status" value="2"/>
</dbReference>
<dbReference type="SUPFAM" id="SSF52047">
    <property type="entry name" value="RNI-like"/>
    <property type="match status" value="1"/>
</dbReference>
<keyword evidence="3" id="KW-0677">Repeat</keyword>
<evidence type="ECO:0000256" key="10">
    <source>
        <dbReference type="SAM" id="Phobius"/>
    </source>
</evidence>
<dbReference type="PANTHER" id="PTHR45690">
    <property type="entry name" value="NACHT, LRR AND PYD DOMAINS-CONTAINING PROTEIN 12"/>
    <property type="match status" value="1"/>
</dbReference>
<keyword evidence="6" id="KW-0832">Ubl conjugation</keyword>
<evidence type="ECO:0000256" key="9">
    <source>
        <dbReference type="SAM" id="MobiDB-lite"/>
    </source>
</evidence>
<dbReference type="KEGG" id="pmrn:116957672"/>
<dbReference type="InterPro" id="IPR007111">
    <property type="entry name" value="NACHT_NTPase"/>
</dbReference>
<evidence type="ECO:0000256" key="6">
    <source>
        <dbReference type="ARBA" id="ARBA00022843"/>
    </source>
</evidence>
<keyword evidence="4" id="KW-0547">Nucleotide-binding</keyword>
<evidence type="ECO:0000256" key="4">
    <source>
        <dbReference type="ARBA" id="ARBA00022741"/>
    </source>
</evidence>
<dbReference type="SMART" id="SM00368">
    <property type="entry name" value="LRR_RI"/>
    <property type="match status" value="7"/>
</dbReference>
<accession>A0AAJ7UG76</accession>
<dbReference type="SMART" id="SM00382">
    <property type="entry name" value="AAA"/>
    <property type="match status" value="1"/>
</dbReference>
<dbReference type="Gene3D" id="3.40.50.300">
    <property type="entry name" value="P-loop containing nucleotide triphosphate hydrolases"/>
    <property type="match status" value="1"/>
</dbReference>
<evidence type="ECO:0000256" key="7">
    <source>
        <dbReference type="ARBA" id="ARBA00023198"/>
    </source>
</evidence>
<dbReference type="InterPro" id="IPR003593">
    <property type="entry name" value="AAA+_ATPase"/>
</dbReference>
<keyword evidence="10" id="KW-0812">Transmembrane</keyword>
<evidence type="ECO:0000256" key="2">
    <source>
        <dbReference type="ARBA" id="ARBA00022490"/>
    </source>
</evidence>
<keyword evidence="8" id="KW-1271">Inflammasome</keyword>
<dbReference type="RefSeq" id="XP_032835873.1">
    <property type="nucleotide sequence ID" value="XM_032979982.1"/>
</dbReference>